<dbReference type="InterPro" id="IPR011047">
    <property type="entry name" value="Quinoprotein_ADH-like_sf"/>
</dbReference>
<evidence type="ECO:0000313" key="2">
    <source>
        <dbReference type="Proteomes" id="UP001596414"/>
    </source>
</evidence>
<evidence type="ECO:0000313" key="1">
    <source>
        <dbReference type="EMBL" id="MFC7127049.1"/>
    </source>
</evidence>
<dbReference type="RefSeq" id="WP_267637097.1">
    <property type="nucleotide sequence ID" value="NZ_JAODIY010000009.1"/>
</dbReference>
<name>A0ABD5XAY6_9EURY</name>
<organism evidence="1 2">
    <name type="scientific">Halovenus rubra</name>
    <dbReference type="NCBI Taxonomy" id="869890"/>
    <lineage>
        <taxon>Archaea</taxon>
        <taxon>Methanobacteriati</taxon>
        <taxon>Methanobacteriota</taxon>
        <taxon>Stenosarchaea group</taxon>
        <taxon>Halobacteria</taxon>
        <taxon>Halobacteriales</taxon>
        <taxon>Haloarculaceae</taxon>
        <taxon>Halovenus</taxon>
    </lineage>
</organism>
<sequence>MTGDSGAQWWRRSGTERERLITDAALAPDDGLYVVGWLDENERAGDGFGGFLQRLLPDGTVEWEYCWDETRRPKAVTVTSNGPVVAGASLSGDTDESEEKLPAWLASVTTDGVCRWEQGYPNGDGDTFETVVTTPDGVVAGGRTGRYTKRAPDSWERVYGTSDWLLAADIDDGTERWRESYHGNDCVSLLADGMDSPRYVGGSRVVWIASDGTEKHSQYYYAETGSSDTLDSIAPGQRDGDSVIAGKAWEGSAANQARLLVIDSEGERLLDRATGLPDRSNFGKDAIALDDGYLFSGTTLFDGCALPWLVRFDKSGNPEDASCIVRQSGPTADPELTSVSTTDAGIQEHPDGHPIGGRHAAVDTLVPTQDGLFVVYNEHDQSQSPEHRRSWIGYLS</sequence>
<dbReference type="EMBL" id="JBHSZQ010000047">
    <property type="protein sequence ID" value="MFC7127049.1"/>
    <property type="molecule type" value="Genomic_DNA"/>
</dbReference>
<comment type="caution">
    <text evidence="1">The sequence shown here is derived from an EMBL/GenBank/DDBJ whole genome shotgun (WGS) entry which is preliminary data.</text>
</comment>
<dbReference type="SUPFAM" id="SSF50998">
    <property type="entry name" value="Quinoprotein alcohol dehydrogenase-like"/>
    <property type="match status" value="1"/>
</dbReference>
<dbReference type="Proteomes" id="UP001596414">
    <property type="component" value="Unassembled WGS sequence"/>
</dbReference>
<protein>
    <submittedName>
        <fullName evidence="1">Uncharacterized protein</fullName>
    </submittedName>
</protein>
<proteinExistence type="predicted"/>
<accession>A0ABD5XAY6</accession>
<gene>
    <name evidence="1" type="ORF">ACFQJ7_13620</name>
</gene>
<reference evidence="1 2" key="1">
    <citation type="journal article" date="2014" name="Int. J. Syst. Evol. Microbiol.">
        <title>Complete genome sequence of Corynebacterium casei LMG S-19264T (=DSM 44701T), isolated from a smear-ripened cheese.</title>
        <authorList>
            <consortium name="US DOE Joint Genome Institute (JGI-PGF)"/>
            <person name="Walter F."/>
            <person name="Albersmeier A."/>
            <person name="Kalinowski J."/>
            <person name="Ruckert C."/>
        </authorList>
    </citation>
    <scope>NUCLEOTIDE SEQUENCE [LARGE SCALE GENOMIC DNA]</scope>
    <source>
        <strain evidence="1 2">CGMCC 4.7215</strain>
    </source>
</reference>
<dbReference type="AlphaFoldDB" id="A0ABD5XAY6"/>